<evidence type="ECO:0000256" key="1">
    <source>
        <dbReference type="SAM" id="MobiDB-lite"/>
    </source>
</evidence>
<keyword evidence="3" id="KW-1185">Reference proteome</keyword>
<dbReference type="Proteomes" id="UP000485058">
    <property type="component" value="Unassembled WGS sequence"/>
</dbReference>
<proteinExistence type="predicted"/>
<dbReference type="EMBL" id="BLLF01000213">
    <property type="protein sequence ID" value="GFH09161.1"/>
    <property type="molecule type" value="Genomic_DNA"/>
</dbReference>
<gene>
    <name evidence="2" type="ORF">HaLaN_04258</name>
</gene>
<name>A0A699YI60_HAELA</name>
<sequence>MQAQATSAGKGAAGGEETSNPLFTGHAEGPAHSCRVLGNQQGAEGGAADSAGAAGHSASQHAGAGHERRQRGSRRGGDKQPAIHWPCRR</sequence>
<evidence type="ECO:0000313" key="2">
    <source>
        <dbReference type="EMBL" id="GFH09161.1"/>
    </source>
</evidence>
<comment type="caution">
    <text evidence="2">The sequence shown here is derived from an EMBL/GenBank/DDBJ whole genome shotgun (WGS) entry which is preliminary data.</text>
</comment>
<accession>A0A699YI60</accession>
<protein>
    <submittedName>
        <fullName evidence="2">Uncharacterized protein</fullName>
    </submittedName>
</protein>
<evidence type="ECO:0000313" key="3">
    <source>
        <dbReference type="Proteomes" id="UP000485058"/>
    </source>
</evidence>
<dbReference type="AlphaFoldDB" id="A0A699YI60"/>
<organism evidence="2 3">
    <name type="scientific">Haematococcus lacustris</name>
    <name type="common">Green alga</name>
    <name type="synonym">Haematococcus pluvialis</name>
    <dbReference type="NCBI Taxonomy" id="44745"/>
    <lineage>
        <taxon>Eukaryota</taxon>
        <taxon>Viridiplantae</taxon>
        <taxon>Chlorophyta</taxon>
        <taxon>core chlorophytes</taxon>
        <taxon>Chlorophyceae</taxon>
        <taxon>CS clade</taxon>
        <taxon>Chlamydomonadales</taxon>
        <taxon>Haematococcaceae</taxon>
        <taxon>Haematococcus</taxon>
    </lineage>
</organism>
<reference evidence="2 3" key="1">
    <citation type="submission" date="2020-02" db="EMBL/GenBank/DDBJ databases">
        <title>Draft genome sequence of Haematococcus lacustris strain NIES-144.</title>
        <authorList>
            <person name="Morimoto D."/>
            <person name="Nakagawa S."/>
            <person name="Yoshida T."/>
            <person name="Sawayama S."/>
        </authorList>
    </citation>
    <scope>NUCLEOTIDE SEQUENCE [LARGE SCALE GENOMIC DNA]</scope>
    <source>
        <strain evidence="2 3">NIES-144</strain>
    </source>
</reference>
<feature type="compositionally biased region" description="Low complexity" evidence="1">
    <location>
        <begin position="40"/>
        <end position="63"/>
    </location>
</feature>
<feature type="region of interest" description="Disordered" evidence="1">
    <location>
        <begin position="1"/>
        <end position="89"/>
    </location>
</feature>